<evidence type="ECO:0000313" key="2">
    <source>
        <dbReference type="EMBL" id="GAA4313120.1"/>
    </source>
</evidence>
<proteinExistence type="predicted"/>
<evidence type="ECO:0000313" key="3">
    <source>
        <dbReference type="Proteomes" id="UP001501844"/>
    </source>
</evidence>
<comment type="caution">
    <text evidence="2">The sequence shown here is derived from an EMBL/GenBank/DDBJ whole genome shotgun (WGS) entry which is preliminary data.</text>
</comment>
<dbReference type="EMBL" id="BAABGX010000003">
    <property type="protein sequence ID" value="GAA4313120.1"/>
    <property type="molecule type" value="Genomic_DNA"/>
</dbReference>
<reference evidence="3" key="1">
    <citation type="journal article" date="2019" name="Int. J. Syst. Evol. Microbiol.">
        <title>The Global Catalogue of Microorganisms (GCM) 10K type strain sequencing project: providing services to taxonomists for standard genome sequencing and annotation.</title>
        <authorList>
            <consortium name="The Broad Institute Genomics Platform"/>
            <consortium name="The Broad Institute Genome Sequencing Center for Infectious Disease"/>
            <person name="Wu L."/>
            <person name="Ma J."/>
        </authorList>
    </citation>
    <scope>NUCLEOTIDE SEQUENCE [LARGE SCALE GENOMIC DNA]</scope>
    <source>
        <strain evidence="3">JCM 17917</strain>
    </source>
</reference>
<evidence type="ECO:0000259" key="1">
    <source>
        <dbReference type="Pfam" id="PF06439"/>
    </source>
</evidence>
<accession>A0ABP8FXN2</accession>
<dbReference type="RefSeq" id="WP_345168487.1">
    <property type="nucleotide sequence ID" value="NZ_BAABGX010000003.1"/>
</dbReference>
<name>A0ABP8FXN2_9BACT</name>
<keyword evidence="3" id="KW-1185">Reference proteome</keyword>
<gene>
    <name evidence="2" type="ORF">GCM10023183_32510</name>
</gene>
<protein>
    <submittedName>
        <fullName evidence="2">DUF1080 domain-containing protein</fullName>
    </submittedName>
</protein>
<sequence>MAKSIDSSSKGEWQSLFDGKTTSGWHTYGKQTIGKAWTVEDNALHLDASAKKDWQTAEGGDIVTDQSFDNFHLKLEWKIAPTGNSGIILFVQEDPAKYPYAWHTGPEVQVLDNAGHPDARIQKHRAGDLYDLIASTPETVKPAGQWNQVEIISHNNQLTVKLNGTQVLSTTLWNDEWKSLISKSKFAQMPGFGMFQSGKIALQDHGDDVWYRNILIKRL</sequence>
<dbReference type="Gene3D" id="2.60.120.560">
    <property type="entry name" value="Exo-inulinase, domain 1"/>
    <property type="match status" value="1"/>
</dbReference>
<dbReference type="Pfam" id="PF06439">
    <property type="entry name" value="3keto-disac_hyd"/>
    <property type="match status" value="1"/>
</dbReference>
<feature type="domain" description="3-keto-alpha-glucoside-1,2-lyase/3-keto-2-hydroxy-glucal hydratase" evidence="1">
    <location>
        <begin position="12"/>
        <end position="217"/>
    </location>
</feature>
<dbReference type="Proteomes" id="UP001501844">
    <property type="component" value="Unassembled WGS sequence"/>
</dbReference>
<dbReference type="InterPro" id="IPR010496">
    <property type="entry name" value="AL/BT2_dom"/>
</dbReference>
<organism evidence="2 3">
    <name type="scientific">Nibribacter koreensis</name>
    <dbReference type="NCBI Taxonomy" id="1084519"/>
    <lineage>
        <taxon>Bacteria</taxon>
        <taxon>Pseudomonadati</taxon>
        <taxon>Bacteroidota</taxon>
        <taxon>Cytophagia</taxon>
        <taxon>Cytophagales</taxon>
        <taxon>Hymenobacteraceae</taxon>
        <taxon>Nibribacter</taxon>
    </lineage>
</organism>